<evidence type="ECO:0000256" key="4">
    <source>
        <dbReference type="ARBA" id="ARBA00023015"/>
    </source>
</evidence>
<keyword evidence="5" id="KW-0238">DNA-binding</keyword>
<protein>
    <recommendedName>
        <fullName evidence="10">Transcriptional regulator, Fur family</fullName>
    </recommendedName>
</protein>
<dbReference type="AlphaFoldDB" id="D4RWA6"/>
<keyword evidence="6" id="KW-0804">Transcription</keyword>
<dbReference type="GO" id="GO:0003700">
    <property type="term" value="F:DNA-binding transcription factor activity"/>
    <property type="evidence" value="ECO:0007669"/>
    <property type="project" value="InterPro"/>
</dbReference>
<evidence type="ECO:0000256" key="5">
    <source>
        <dbReference type="ARBA" id="ARBA00023125"/>
    </source>
</evidence>
<accession>D4RWA6</accession>
<evidence type="ECO:0000313" key="8">
    <source>
        <dbReference type="EMBL" id="EFF69723.1"/>
    </source>
</evidence>
<proteinExistence type="inferred from homology"/>
<dbReference type="Gene3D" id="1.10.10.10">
    <property type="entry name" value="Winged helix-like DNA-binding domain superfamily/Winged helix DNA-binding domain"/>
    <property type="match status" value="1"/>
</dbReference>
<dbReference type="EMBL" id="ABWN01000017">
    <property type="protein sequence ID" value="EFF69723.1"/>
    <property type="molecule type" value="Genomic_DNA"/>
</dbReference>
<gene>
    <name evidence="8" type="ORF">BUTYVIB_00237</name>
</gene>
<evidence type="ECO:0000256" key="1">
    <source>
        <dbReference type="ARBA" id="ARBA00007957"/>
    </source>
</evidence>
<sequence>MIMSARNYKTVSHSKIIEYLEANRDRMVKVQDIDNYLKDTGIEVNNSTIYRYLNKLSNDGVIMKYVANKGEMSSFQYVGDSGHNCREHLHLRCVRCEKIIHLECGFMKEIENHVMNHHGFSLICESSVLYGICRECRENEKNM</sequence>
<evidence type="ECO:0000256" key="3">
    <source>
        <dbReference type="ARBA" id="ARBA00022833"/>
    </source>
</evidence>
<dbReference type="SUPFAM" id="SSF46785">
    <property type="entry name" value="Winged helix' DNA-binding domain"/>
    <property type="match status" value="1"/>
</dbReference>
<dbReference type="GO" id="GO:0000976">
    <property type="term" value="F:transcription cis-regulatory region binding"/>
    <property type="evidence" value="ECO:0007669"/>
    <property type="project" value="TreeGrafter"/>
</dbReference>
<dbReference type="InterPro" id="IPR036390">
    <property type="entry name" value="WH_DNA-bd_sf"/>
</dbReference>
<feature type="binding site" evidence="7">
    <location>
        <position position="93"/>
    </location>
    <ligand>
        <name>Zn(2+)</name>
        <dbReference type="ChEBI" id="CHEBI:29105"/>
    </ligand>
</feature>
<dbReference type="GO" id="GO:1900376">
    <property type="term" value="P:regulation of secondary metabolite biosynthetic process"/>
    <property type="evidence" value="ECO:0007669"/>
    <property type="project" value="TreeGrafter"/>
</dbReference>
<organism evidence="8 9">
    <name type="scientific">Eshraghiella crossota DSM 2876</name>
    <dbReference type="NCBI Taxonomy" id="511680"/>
    <lineage>
        <taxon>Bacteria</taxon>
        <taxon>Bacillati</taxon>
        <taxon>Bacillota</taxon>
        <taxon>Clostridia</taxon>
        <taxon>Lachnospirales</taxon>
        <taxon>Lachnospiraceae</taxon>
        <taxon>Eshraghiella</taxon>
    </lineage>
</organism>
<feature type="binding site" evidence="7">
    <location>
        <position position="136"/>
    </location>
    <ligand>
        <name>Zn(2+)</name>
        <dbReference type="ChEBI" id="CHEBI:29105"/>
    </ligand>
</feature>
<dbReference type="GO" id="GO:0008270">
    <property type="term" value="F:zinc ion binding"/>
    <property type="evidence" value="ECO:0007669"/>
    <property type="project" value="TreeGrafter"/>
</dbReference>
<keyword evidence="2" id="KW-0678">Repressor</keyword>
<keyword evidence="3 7" id="KW-0862">Zinc</keyword>
<evidence type="ECO:0000256" key="7">
    <source>
        <dbReference type="PIRSR" id="PIRSR602481-1"/>
    </source>
</evidence>
<dbReference type="Gene3D" id="3.30.1490.190">
    <property type="match status" value="1"/>
</dbReference>
<keyword evidence="7" id="KW-0479">Metal-binding</keyword>
<dbReference type="HOGENOM" id="CLU_096072_5_2_9"/>
<name>D4RWA6_9FIRM</name>
<dbReference type="InterPro" id="IPR043135">
    <property type="entry name" value="Fur_C"/>
</dbReference>
<keyword evidence="4" id="KW-0805">Transcription regulation</keyword>
<dbReference type="GO" id="GO:0045892">
    <property type="term" value="P:negative regulation of DNA-templated transcription"/>
    <property type="evidence" value="ECO:0007669"/>
    <property type="project" value="TreeGrafter"/>
</dbReference>
<comment type="caution">
    <text evidence="8">The sequence shown here is derived from an EMBL/GenBank/DDBJ whole genome shotgun (WGS) entry which is preliminary data.</text>
</comment>
<evidence type="ECO:0008006" key="10">
    <source>
        <dbReference type="Google" id="ProtNLM"/>
    </source>
</evidence>
<evidence type="ECO:0000313" key="9">
    <source>
        <dbReference type="Proteomes" id="UP000006238"/>
    </source>
</evidence>
<feature type="binding site" evidence="7">
    <location>
        <position position="96"/>
    </location>
    <ligand>
        <name>Zn(2+)</name>
        <dbReference type="ChEBI" id="CHEBI:29105"/>
    </ligand>
</feature>
<dbReference type="Pfam" id="PF01475">
    <property type="entry name" value="FUR"/>
    <property type="match status" value="1"/>
</dbReference>
<evidence type="ECO:0000256" key="6">
    <source>
        <dbReference type="ARBA" id="ARBA00023163"/>
    </source>
</evidence>
<dbReference type="Proteomes" id="UP000006238">
    <property type="component" value="Unassembled WGS sequence"/>
</dbReference>
<dbReference type="InterPro" id="IPR036388">
    <property type="entry name" value="WH-like_DNA-bd_sf"/>
</dbReference>
<dbReference type="eggNOG" id="COG0735">
    <property type="taxonomic scope" value="Bacteria"/>
</dbReference>
<dbReference type="InterPro" id="IPR002481">
    <property type="entry name" value="FUR"/>
</dbReference>
<comment type="cofactor">
    <cofactor evidence="7">
        <name>Zn(2+)</name>
        <dbReference type="ChEBI" id="CHEBI:29105"/>
    </cofactor>
    <text evidence="7">Binds 1 zinc ion per subunit.</text>
</comment>
<dbReference type="PANTHER" id="PTHR33202:SF7">
    <property type="entry name" value="FERRIC UPTAKE REGULATION PROTEIN"/>
    <property type="match status" value="1"/>
</dbReference>
<reference evidence="8 9" key="1">
    <citation type="submission" date="2010-02" db="EMBL/GenBank/DDBJ databases">
        <authorList>
            <person name="Weinstock G."/>
            <person name="Sodergren E."/>
            <person name="Clifton S."/>
            <person name="Fulton L."/>
            <person name="Fulton B."/>
            <person name="Courtney L."/>
            <person name="Fronick C."/>
            <person name="Harrison M."/>
            <person name="Strong C."/>
            <person name="Farmer C."/>
            <person name="Delahaunty K."/>
            <person name="Markovic C."/>
            <person name="Hall O."/>
            <person name="Minx P."/>
            <person name="Tomlinson C."/>
            <person name="Mitreva M."/>
            <person name="Nelson J."/>
            <person name="Hou S."/>
            <person name="Wollam A."/>
            <person name="Pepin K.H."/>
            <person name="Johnson M."/>
            <person name="Bhonagiri V."/>
            <person name="Zhang X."/>
            <person name="Suruliraj S."/>
            <person name="Warren W."/>
            <person name="Chinwalla A."/>
            <person name="Mardis E.R."/>
            <person name="Wilson R.K."/>
        </authorList>
    </citation>
    <scope>NUCLEOTIDE SEQUENCE [LARGE SCALE GENOMIC DNA]</scope>
    <source>
        <strain evidence="8 9">DSM 2876</strain>
    </source>
</reference>
<dbReference type="PANTHER" id="PTHR33202">
    <property type="entry name" value="ZINC UPTAKE REGULATION PROTEIN"/>
    <property type="match status" value="1"/>
</dbReference>
<feature type="binding site" evidence="7">
    <location>
        <position position="133"/>
    </location>
    <ligand>
        <name>Zn(2+)</name>
        <dbReference type="ChEBI" id="CHEBI:29105"/>
    </ligand>
</feature>
<comment type="similarity">
    <text evidence="1">Belongs to the Fur family.</text>
</comment>
<keyword evidence="9" id="KW-1185">Reference proteome</keyword>
<dbReference type="STRING" id="45851.BHV86_06910"/>
<evidence type="ECO:0000256" key="2">
    <source>
        <dbReference type="ARBA" id="ARBA00022491"/>
    </source>
</evidence>